<dbReference type="Pfam" id="PF04815">
    <property type="entry name" value="Sec23_helical"/>
    <property type="match status" value="1"/>
</dbReference>
<dbReference type="InterPro" id="IPR036465">
    <property type="entry name" value="vWFA_dom_sf"/>
</dbReference>
<dbReference type="InterPro" id="IPR007123">
    <property type="entry name" value="Gelsolin-like_dom"/>
</dbReference>
<dbReference type="Pfam" id="PF00626">
    <property type="entry name" value="Gelsolin"/>
    <property type="match status" value="1"/>
</dbReference>
<evidence type="ECO:0000259" key="3">
    <source>
        <dbReference type="Pfam" id="PF04815"/>
    </source>
</evidence>
<dbReference type="AlphaFoldDB" id="A0A9Q0L873"/>
<accession>A0A9Q0L873</accession>
<dbReference type="Proteomes" id="UP001149090">
    <property type="component" value="Unassembled WGS sequence"/>
</dbReference>
<organism evidence="4 5">
    <name type="scientific">Anaeramoeba ignava</name>
    <name type="common">Anaerobic marine amoeba</name>
    <dbReference type="NCBI Taxonomy" id="1746090"/>
    <lineage>
        <taxon>Eukaryota</taxon>
        <taxon>Metamonada</taxon>
        <taxon>Anaeramoebidae</taxon>
        <taxon>Anaeramoeba</taxon>
    </lineage>
</organism>
<dbReference type="Pfam" id="PF04811">
    <property type="entry name" value="Sec23_trunk"/>
    <property type="match status" value="1"/>
</dbReference>
<gene>
    <name evidence="4" type="ORF">M0811_13175</name>
</gene>
<dbReference type="InterPro" id="IPR006896">
    <property type="entry name" value="Sec23/24_trunk_dom"/>
</dbReference>
<reference evidence="4" key="1">
    <citation type="submission" date="2022-10" db="EMBL/GenBank/DDBJ databases">
        <title>Novel sulphate-reducing endosymbionts in the free-living metamonad Anaeramoeba.</title>
        <authorList>
            <person name="Jerlstrom-Hultqvist J."/>
            <person name="Cepicka I."/>
            <person name="Gallot-Lavallee L."/>
            <person name="Salas-Leiva D."/>
            <person name="Curtis B.A."/>
            <person name="Zahonova K."/>
            <person name="Pipaliya S."/>
            <person name="Dacks J."/>
            <person name="Roger A.J."/>
        </authorList>
    </citation>
    <scope>NUCLEOTIDE SEQUENCE</scope>
    <source>
        <strain evidence="4">BMAN</strain>
    </source>
</reference>
<dbReference type="InterPro" id="IPR006900">
    <property type="entry name" value="Sec23/24_helical_dom"/>
</dbReference>
<dbReference type="Gene3D" id="1.20.120.730">
    <property type="entry name" value="Sec23/Sec24 helical domain"/>
    <property type="match status" value="1"/>
</dbReference>
<feature type="domain" description="Sec23/Sec24 helical" evidence="3">
    <location>
        <begin position="482"/>
        <end position="589"/>
    </location>
</feature>
<dbReference type="Gene3D" id="3.40.50.410">
    <property type="entry name" value="von Willebrand factor, type A domain"/>
    <property type="match status" value="1"/>
</dbReference>
<dbReference type="GO" id="GO:0008270">
    <property type="term" value="F:zinc ion binding"/>
    <property type="evidence" value="ECO:0007669"/>
    <property type="project" value="TreeGrafter"/>
</dbReference>
<comment type="caution">
    <text evidence="4">The sequence shown here is derived from an EMBL/GenBank/DDBJ whole genome shotgun (WGS) entry which is preliminary data.</text>
</comment>
<evidence type="ECO:0000313" key="4">
    <source>
        <dbReference type="EMBL" id="KAJ5067215.1"/>
    </source>
</evidence>
<dbReference type="InterPro" id="IPR029006">
    <property type="entry name" value="ADF-H/Gelsolin-like_dom_sf"/>
</dbReference>
<dbReference type="OrthoDB" id="49016at2759"/>
<protein>
    <submittedName>
        <fullName evidence="4">Sec24-related protein</fullName>
    </submittedName>
</protein>
<dbReference type="GO" id="GO:0006886">
    <property type="term" value="P:intracellular protein transport"/>
    <property type="evidence" value="ECO:0007669"/>
    <property type="project" value="InterPro"/>
</dbReference>
<dbReference type="InterPro" id="IPR036180">
    <property type="entry name" value="Gelsolin-like_dom_sf"/>
</dbReference>
<dbReference type="Gene3D" id="2.30.30.380">
    <property type="entry name" value="Zn-finger domain of Sec23/24"/>
    <property type="match status" value="1"/>
</dbReference>
<dbReference type="InterPro" id="IPR050550">
    <property type="entry name" value="SEC23_SEC24_subfamily"/>
</dbReference>
<name>A0A9Q0L873_ANAIG</name>
<evidence type="ECO:0000313" key="5">
    <source>
        <dbReference type="Proteomes" id="UP001149090"/>
    </source>
</evidence>
<dbReference type="GO" id="GO:0030127">
    <property type="term" value="C:COPII vesicle coat"/>
    <property type="evidence" value="ECO:0007669"/>
    <property type="project" value="InterPro"/>
</dbReference>
<dbReference type="Gene3D" id="3.40.20.10">
    <property type="entry name" value="Severin"/>
    <property type="match status" value="1"/>
</dbReference>
<dbReference type="OMA" id="FFNQNEC"/>
<proteinExistence type="predicted"/>
<evidence type="ECO:0000259" key="2">
    <source>
        <dbReference type="Pfam" id="PF04811"/>
    </source>
</evidence>
<dbReference type="GO" id="GO:0090110">
    <property type="term" value="P:COPII-coated vesicle cargo loading"/>
    <property type="evidence" value="ECO:0007669"/>
    <property type="project" value="TreeGrafter"/>
</dbReference>
<dbReference type="SUPFAM" id="SSF53300">
    <property type="entry name" value="vWA-like"/>
    <property type="match status" value="1"/>
</dbReference>
<dbReference type="Gene3D" id="2.60.40.1670">
    <property type="entry name" value="beta-sandwich domain of Sec23/24"/>
    <property type="match status" value="1"/>
</dbReference>
<feature type="domain" description="Gelsolin-like" evidence="1">
    <location>
        <begin position="617"/>
        <end position="662"/>
    </location>
</feature>
<dbReference type="PANTHER" id="PTHR13803">
    <property type="entry name" value="SEC24-RELATED PROTEIN"/>
    <property type="match status" value="1"/>
</dbReference>
<evidence type="ECO:0000259" key="1">
    <source>
        <dbReference type="Pfam" id="PF00626"/>
    </source>
</evidence>
<feature type="domain" description="Sec23/Sec24 trunk" evidence="2">
    <location>
        <begin position="129"/>
        <end position="382"/>
    </location>
</feature>
<dbReference type="SUPFAM" id="SSF82754">
    <property type="entry name" value="C-terminal, gelsolin-like domain of Sec23/24"/>
    <property type="match status" value="1"/>
</dbReference>
<dbReference type="InterPro" id="IPR036175">
    <property type="entry name" value="Sec23/24_helical_dom_sf"/>
</dbReference>
<dbReference type="GO" id="GO:0070971">
    <property type="term" value="C:endoplasmic reticulum exit site"/>
    <property type="evidence" value="ECO:0007669"/>
    <property type="project" value="TreeGrafter"/>
</dbReference>
<dbReference type="EMBL" id="JAPDFW010000132">
    <property type="protein sequence ID" value="KAJ5067215.1"/>
    <property type="molecule type" value="Genomic_DNA"/>
</dbReference>
<dbReference type="SUPFAM" id="SSF81995">
    <property type="entry name" value="beta-sandwich domain of Sec23/24"/>
    <property type="match status" value="1"/>
</dbReference>
<sequence length="747" mass="86106">MELKSQNQFIKSSINAFPINKEILKQYKIPIGITINPFAEKNSQEKIENSEITFINPTNNIIQQCSKCGAFLNTSLFDRNFECECPLCKSKNTALKKVYIQNSIEKEKEKEENSIYESYLPDKFTQEKPQSPSYFFIIDCCAFSIRNSIPQLLLNTLKELIQNDELFGGERARIGFITFDSTVHFYNFSVVGQNPEIFVVPDFFDIGLPAQKKNLLVNLHQYKDTIISFLDSLSNNLGKNLPVLENSLQNPNEFFSDLPSALEAMFKILEHSGGKAFVFQTTLPSFGKYGITKREKIDLLGTENEKILFNLNETNGKFYEEFANKSCIKKISIDLFLFSTNYIDITTLGILSNQTKGNIHYYPNMDSKLSSIQTTFPNDLKQSFHNIVGWNCKLCVLSSYFKFVNHFSSNDTYLNLLKIPQISSNQAFTFELDFKPDTQEKLIPGVQVVVMYTNHEGENMMRIIQLKFPIKTSLVELFQSIDSEALINLWIHKGIKNASLKKISEIRDSFITNCSKIIQNYFSVLNSIQPIEKTKIRENLINYLPDSLKLLPILSLSLTKNILFSPGRISIDERSFEFYKLLYSPIQQISLFIFPQIFSLKEYLLNEAENAYQISNTKKSLKSDNIYIFCNGQKFVIWIGKNLSTEIIQSLFNVPNFDNIDKETNLIDSHLEINDKMFKIINQIQSQLNKILSIEIVKEGNVPQKKIIDSWLVEDRLSITMNFQEFLYEIYQNIPISSTTSSDFLKK</sequence>
<dbReference type="SUPFAM" id="SSF81811">
    <property type="entry name" value="Helical domain of Sec23/24"/>
    <property type="match status" value="1"/>
</dbReference>
<dbReference type="GO" id="GO:0000149">
    <property type="term" value="F:SNARE binding"/>
    <property type="evidence" value="ECO:0007669"/>
    <property type="project" value="TreeGrafter"/>
</dbReference>
<keyword evidence="5" id="KW-1185">Reference proteome</keyword>